<protein>
    <submittedName>
        <fullName evidence="1">Uncharacterized protein</fullName>
    </submittedName>
</protein>
<keyword evidence="2" id="KW-1185">Reference proteome</keyword>
<comment type="caution">
    <text evidence="1">The sequence shown here is derived from an EMBL/GenBank/DDBJ whole genome shotgun (WGS) entry which is preliminary data.</text>
</comment>
<dbReference type="EMBL" id="JAVDYB010000001">
    <property type="protein sequence ID" value="MDR7278689.1"/>
    <property type="molecule type" value="Genomic_DNA"/>
</dbReference>
<name>A0AAE3YRS7_9ACTN</name>
<dbReference type="AlphaFoldDB" id="A0AAE3YRS7"/>
<evidence type="ECO:0000313" key="2">
    <source>
        <dbReference type="Proteomes" id="UP001183643"/>
    </source>
</evidence>
<accession>A0AAE3YRS7</accession>
<reference evidence="1" key="1">
    <citation type="submission" date="2023-07" db="EMBL/GenBank/DDBJ databases">
        <title>Sequencing the genomes of 1000 actinobacteria strains.</title>
        <authorList>
            <person name="Klenk H.-P."/>
        </authorList>
    </citation>
    <scope>NUCLEOTIDE SEQUENCE</scope>
    <source>
        <strain evidence="1">DSM 44707</strain>
    </source>
</reference>
<sequence>MSGGHVVAPVLEAVESIQGYGTERLLLSLAGSGGALEISLQPFSGLPRMALSVRDVRVFAMDREARDGMPFFDFTAQVIEPPEPRPALLPVRLASSADRPSLLWPHGDGPTSTFDVVAAVVQVLNQIGR</sequence>
<organism evidence="1 2">
    <name type="scientific">Catenuloplanes atrovinosus</name>
    <dbReference type="NCBI Taxonomy" id="137266"/>
    <lineage>
        <taxon>Bacteria</taxon>
        <taxon>Bacillati</taxon>
        <taxon>Actinomycetota</taxon>
        <taxon>Actinomycetes</taxon>
        <taxon>Micromonosporales</taxon>
        <taxon>Micromonosporaceae</taxon>
        <taxon>Catenuloplanes</taxon>
    </lineage>
</organism>
<evidence type="ECO:0000313" key="1">
    <source>
        <dbReference type="EMBL" id="MDR7278689.1"/>
    </source>
</evidence>
<proteinExistence type="predicted"/>
<dbReference type="Proteomes" id="UP001183643">
    <property type="component" value="Unassembled WGS sequence"/>
</dbReference>
<dbReference type="RefSeq" id="WP_310371762.1">
    <property type="nucleotide sequence ID" value="NZ_JAVDYB010000001.1"/>
</dbReference>
<gene>
    <name evidence="1" type="ORF">J2S41_005467</name>
</gene>